<keyword evidence="1" id="KW-0472">Membrane</keyword>
<dbReference type="Proteomes" id="UP000250369">
    <property type="component" value="Unassembled WGS sequence"/>
</dbReference>
<comment type="caution">
    <text evidence="2">The sequence shown here is derived from an EMBL/GenBank/DDBJ whole genome shotgun (WGS) entry which is preliminary data.</text>
</comment>
<keyword evidence="1" id="KW-1133">Transmembrane helix</keyword>
<name>A0A329M1P2_9BACL</name>
<dbReference type="AlphaFoldDB" id="A0A329M1P2"/>
<organism evidence="2 3">
    <name type="scientific">Paenibacillus contaminans</name>
    <dbReference type="NCBI Taxonomy" id="450362"/>
    <lineage>
        <taxon>Bacteria</taxon>
        <taxon>Bacillati</taxon>
        <taxon>Bacillota</taxon>
        <taxon>Bacilli</taxon>
        <taxon>Bacillales</taxon>
        <taxon>Paenibacillaceae</taxon>
        <taxon>Paenibacillus</taxon>
    </lineage>
</organism>
<evidence type="ECO:0000313" key="2">
    <source>
        <dbReference type="EMBL" id="RAV14155.1"/>
    </source>
</evidence>
<evidence type="ECO:0000256" key="1">
    <source>
        <dbReference type="SAM" id="Phobius"/>
    </source>
</evidence>
<gene>
    <name evidence="2" type="ORF">DQG23_31795</name>
</gene>
<proteinExistence type="predicted"/>
<keyword evidence="3" id="KW-1185">Reference proteome</keyword>
<dbReference type="EMBL" id="QMFB01000027">
    <property type="protein sequence ID" value="RAV14155.1"/>
    <property type="molecule type" value="Genomic_DNA"/>
</dbReference>
<protein>
    <submittedName>
        <fullName evidence="2">Uncharacterized protein</fullName>
    </submittedName>
</protein>
<keyword evidence="1" id="KW-0812">Transmembrane</keyword>
<accession>A0A329M1P2</accession>
<feature type="transmembrane region" description="Helical" evidence="1">
    <location>
        <begin position="37"/>
        <end position="62"/>
    </location>
</feature>
<evidence type="ECO:0000313" key="3">
    <source>
        <dbReference type="Proteomes" id="UP000250369"/>
    </source>
</evidence>
<sequence length="68" mass="7912">MLKIIQKAKKVVENTAAWCNWLFESKYVRKIRKCVEVIAVLAFLWNIVKGVAKISVFLWHLLKLVLGL</sequence>
<reference evidence="2 3" key="1">
    <citation type="journal article" date="2009" name="Int. J. Syst. Evol. Microbiol.">
        <title>Paenibacillus contaminans sp. nov., isolated from a contaminated laboratory plate.</title>
        <authorList>
            <person name="Chou J.H."/>
            <person name="Lee J.H."/>
            <person name="Lin M.C."/>
            <person name="Chang P.S."/>
            <person name="Arun A.B."/>
            <person name="Young C.C."/>
            <person name="Chen W.M."/>
        </authorList>
    </citation>
    <scope>NUCLEOTIDE SEQUENCE [LARGE SCALE GENOMIC DNA]</scope>
    <source>
        <strain evidence="2 3">CKOBP-6</strain>
    </source>
</reference>